<dbReference type="AlphaFoldDB" id="A0A811PTI1"/>
<dbReference type="Proteomes" id="UP000604825">
    <property type="component" value="Unassembled WGS sequence"/>
</dbReference>
<reference evidence="2" key="1">
    <citation type="submission" date="2020-10" db="EMBL/GenBank/DDBJ databases">
        <authorList>
            <person name="Han B."/>
            <person name="Lu T."/>
            <person name="Zhao Q."/>
            <person name="Huang X."/>
            <person name="Zhao Y."/>
        </authorList>
    </citation>
    <scope>NUCLEOTIDE SEQUENCE</scope>
</reference>
<organism evidence="2 3">
    <name type="scientific">Miscanthus lutarioriparius</name>
    <dbReference type="NCBI Taxonomy" id="422564"/>
    <lineage>
        <taxon>Eukaryota</taxon>
        <taxon>Viridiplantae</taxon>
        <taxon>Streptophyta</taxon>
        <taxon>Embryophyta</taxon>
        <taxon>Tracheophyta</taxon>
        <taxon>Spermatophyta</taxon>
        <taxon>Magnoliopsida</taxon>
        <taxon>Liliopsida</taxon>
        <taxon>Poales</taxon>
        <taxon>Poaceae</taxon>
        <taxon>PACMAD clade</taxon>
        <taxon>Panicoideae</taxon>
        <taxon>Andropogonodae</taxon>
        <taxon>Andropogoneae</taxon>
        <taxon>Saccharinae</taxon>
        <taxon>Miscanthus</taxon>
    </lineage>
</organism>
<feature type="compositionally biased region" description="Polar residues" evidence="1">
    <location>
        <begin position="130"/>
        <end position="153"/>
    </location>
</feature>
<comment type="caution">
    <text evidence="2">The sequence shown here is derived from an EMBL/GenBank/DDBJ whole genome shotgun (WGS) entry which is preliminary data.</text>
</comment>
<keyword evidence="3" id="KW-1185">Reference proteome</keyword>
<feature type="region of interest" description="Disordered" evidence="1">
    <location>
        <begin position="1"/>
        <end position="29"/>
    </location>
</feature>
<feature type="compositionally biased region" description="Polar residues" evidence="1">
    <location>
        <begin position="1"/>
        <end position="14"/>
    </location>
</feature>
<proteinExistence type="predicted"/>
<evidence type="ECO:0000256" key="1">
    <source>
        <dbReference type="SAM" id="MobiDB-lite"/>
    </source>
</evidence>
<dbReference type="EMBL" id="CAJGYO010000008">
    <property type="protein sequence ID" value="CAD6249818.1"/>
    <property type="molecule type" value="Genomic_DNA"/>
</dbReference>
<feature type="region of interest" description="Disordered" evidence="1">
    <location>
        <begin position="92"/>
        <end position="188"/>
    </location>
</feature>
<name>A0A811PTI1_9POAL</name>
<accession>A0A811PTI1</accession>
<sequence length="188" mass="20820">MSIAANSRCTWKQTRSARREISHRRHSMRSTCRATTGIQDDVTSCTARVDRSKAIHTAGMCETVNFERRGGGREASERRFPGRVTSTYAFPLCTRATPGNAKSDGARGARSGRRGRDPRGGRELIAAQGHAQQISSAASLNTEESARRTLQQGKTKHLDQKRRRQPFAFPSSSEESQRKHAEPAAPWV</sequence>
<gene>
    <name evidence="2" type="ORF">NCGR_LOCUS33620</name>
</gene>
<evidence type="ECO:0000313" key="2">
    <source>
        <dbReference type="EMBL" id="CAD6249818.1"/>
    </source>
</evidence>
<protein>
    <submittedName>
        <fullName evidence="2">Uncharacterized protein</fullName>
    </submittedName>
</protein>
<evidence type="ECO:0000313" key="3">
    <source>
        <dbReference type="Proteomes" id="UP000604825"/>
    </source>
</evidence>